<dbReference type="Pfam" id="PF13772">
    <property type="entry name" value="AIG2_2"/>
    <property type="match status" value="1"/>
</dbReference>
<dbReference type="RefSeq" id="WP_367780044.1">
    <property type="nucleotide sequence ID" value="NZ_JBFMIA010000011.1"/>
</dbReference>
<dbReference type="Pfam" id="PF06094">
    <property type="entry name" value="GGACT"/>
    <property type="match status" value="1"/>
</dbReference>
<accession>A0ABV3Q607</accession>
<dbReference type="InterPro" id="IPR039126">
    <property type="entry name" value="GGACT"/>
</dbReference>
<evidence type="ECO:0000256" key="1">
    <source>
        <dbReference type="ARBA" id="ARBA00008861"/>
    </source>
</evidence>
<sequence length="284" mass="32564">MKNFVFVYGTLRKHAKNHSLIQNEELIASQAWATGELYDSEKGYPFFIHESTSRVYGEVYEIYSDKFSKIDELASEQNHYTRMKIAVYTDHLGDIEVYTYVNKKEQVTGLSPLRYGDWLVHLELDRDWHTYYAYGSCMDSARFKLAQVDHLFLDRIGGGTVDRLEMNYSLSVHDGGRANIIETGNQGEGVLYKVGRKATQYLFKREGVDNGLYRPAIIDVTVNGRIYEKSLTFIVLDPSDECAPPMHYATEIVRGSRGVVSEMYHQKLMKDLKVKYNMDVAGDG</sequence>
<name>A0ABV3Q607_9BACL</name>
<dbReference type="EMBL" id="JBFMIA010000011">
    <property type="protein sequence ID" value="MEW9502558.1"/>
    <property type="molecule type" value="Genomic_DNA"/>
</dbReference>
<dbReference type="PANTHER" id="PTHR12510">
    <property type="entry name" value="TROPONIN C-AKIN-1 PROTEIN"/>
    <property type="match status" value="1"/>
</dbReference>
<evidence type="ECO:0000259" key="3">
    <source>
        <dbReference type="Pfam" id="PF06094"/>
    </source>
</evidence>
<protein>
    <recommendedName>
        <fullName evidence="2">Gamma-glutamylcyclotransferase family protein</fullName>
    </recommendedName>
</protein>
<dbReference type="Proteomes" id="UP001556040">
    <property type="component" value="Unassembled WGS sequence"/>
</dbReference>
<feature type="domain" description="Gamma-glutamylcyclotransferase AIG2-like" evidence="3">
    <location>
        <begin position="5"/>
        <end position="119"/>
    </location>
</feature>
<evidence type="ECO:0000313" key="4">
    <source>
        <dbReference type="EMBL" id="MEW9502558.1"/>
    </source>
</evidence>
<comment type="caution">
    <text evidence="4">The sequence shown here is derived from an EMBL/GenBank/DDBJ whole genome shotgun (WGS) entry which is preliminary data.</text>
</comment>
<dbReference type="PANTHER" id="PTHR12510:SF4">
    <property type="entry name" value="GAMMA-GLUTAMYLAMINECYCLOTRANSFERASE"/>
    <property type="match status" value="1"/>
</dbReference>
<dbReference type="InterPro" id="IPR036568">
    <property type="entry name" value="GGCT-like_sf"/>
</dbReference>
<organism evidence="4 5">
    <name type="scientific">Jeotgalibacillus marinus</name>
    <dbReference type="NCBI Taxonomy" id="86667"/>
    <lineage>
        <taxon>Bacteria</taxon>
        <taxon>Bacillati</taxon>
        <taxon>Bacillota</taxon>
        <taxon>Bacilli</taxon>
        <taxon>Bacillales</taxon>
        <taxon>Caryophanaceae</taxon>
        <taxon>Jeotgalibacillus</taxon>
    </lineage>
</organism>
<evidence type="ECO:0000313" key="5">
    <source>
        <dbReference type="Proteomes" id="UP001556040"/>
    </source>
</evidence>
<proteinExistence type="inferred from homology"/>
<dbReference type="SUPFAM" id="SSF110857">
    <property type="entry name" value="Gamma-glutamyl cyclotransferase-like"/>
    <property type="match status" value="2"/>
</dbReference>
<dbReference type="InterPro" id="IPR013024">
    <property type="entry name" value="GGCT-like"/>
</dbReference>
<dbReference type="Gene3D" id="3.10.490.10">
    <property type="entry name" value="Gamma-glutamyl cyclotransferase-like"/>
    <property type="match status" value="2"/>
</dbReference>
<evidence type="ECO:0000256" key="2">
    <source>
        <dbReference type="RuleBase" id="RU367036"/>
    </source>
</evidence>
<gene>
    <name evidence="4" type="ORF">AB1471_12225</name>
</gene>
<reference evidence="4 5" key="1">
    <citation type="journal article" date="1979" name="Int. J. Syst. Evol. Microbiol.">
        <title>Bacillus globisporus subsp. marinus subsp. nov.</title>
        <authorList>
            <person name="Liu H."/>
        </authorList>
    </citation>
    <scope>NUCLEOTIDE SEQUENCE [LARGE SCALE GENOMIC DNA]</scope>
    <source>
        <strain evidence="4 5">DSM 1297</strain>
    </source>
</reference>
<dbReference type="CDD" id="cd06661">
    <property type="entry name" value="GGCT_like"/>
    <property type="match status" value="1"/>
</dbReference>
<comment type="similarity">
    <text evidence="1 2">Belongs to the gamma-glutamylcyclotransferase family.</text>
</comment>
<dbReference type="InterPro" id="IPR009288">
    <property type="entry name" value="AIG2-like_dom"/>
</dbReference>
<keyword evidence="5" id="KW-1185">Reference proteome</keyword>